<evidence type="ECO:0000256" key="1">
    <source>
        <dbReference type="SAM" id="SignalP"/>
    </source>
</evidence>
<evidence type="ECO:0000313" key="3">
    <source>
        <dbReference type="Proteomes" id="UP001302812"/>
    </source>
</evidence>
<accession>A0AAN6TH24</accession>
<protein>
    <recommendedName>
        <fullName evidence="4">Secreted protein</fullName>
    </recommendedName>
</protein>
<dbReference type="AlphaFoldDB" id="A0AAN6TH24"/>
<comment type="caution">
    <text evidence="2">The sequence shown here is derived from an EMBL/GenBank/DDBJ whole genome shotgun (WGS) entry which is preliminary data.</text>
</comment>
<feature type="signal peptide" evidence="1">
    <location>
        <begin position="1"/>
        <end position="22"/>
    </location>
</feature>
<keyword evidence="1" id="KW-0732">Signal</keyword>
<keyword evidence="3" id="KW-1185">Reference proteome</keyword>
<gene>
    <name evidence="2" type="ORF">N656DRAFT_584491</name>
</gene>
<proteinExistence type="predicted"/>
<dbReference type="Proteomes" id="UP001302812">
    <property type="component" value="Unassembled WGS sequence"/>
</dbReference>
<dbReference type="EMBL" id="MU853337">
    <property type="protein sequence ID" value="KAK4114311.1"/>
    <property type="molecule type" value="Genomic_DNA"/>
</dbReference>
<organism evidence="2 3">
    <name type="scientific">Canariomyces notabilis</name>
    <dbReference type="NCBI Taxonomy" id="2074819"/>
    <lineage>
        <taxon>Eukaryota</taxon>
        <taxon>Fungi</taxon>
        <taxon>Dikarya</taxon>
        <taxon>Ascomycota</taxon>
        <taxon>Pezizomycotina</taxon>
        <taxon>Sordariomycetes</taxon>
        <taxon>Sordariomycetidae</taxon>
        <taxon>Sordariales</taxon>
        <taxon>Chaetomiaceae</taxon>
        <taxon>Canariomyces</taxon>
    </lineage>
</organism>
<evidence type="ECO:0000313" key="2">
    <source>
        <dbReference type="EMBL" id="KAK4114311.1"/>
    </source>
</evidence>
<sequence length="76" mass="8517">MAPHLTLTQAALPLFALPPTFGSHVSAIGEQQGQTFPFSIARKDRFLRPCVSVPLNVFLFPNFRHSFGFNLDCRLE</sequence>
<reference evidence="2" key="2">
    <citation type="submission" date="2023-05" db="EMBL/GenBank/DDBJ databases">
        <authorList>
            <consortium name="Lawrence Berkeley National Laboratory"/>
            <person name="Steindorff A."/>
            <person name="Hensen N."/>
            <person name="Bonometti L."/>
            <person name="Westerberg I."/>
            <person name="Brannstrom I.O."/>
            <person name="Guillou S."/>
            <person name="Cros-Aarteil S."/>
            <person name="Calhoun S."/>
            <person name="Haridas S."/>
            <person name="Kuo A."/>
            <person name="Mondo S."/>
            <person name="Pangilinan J."/>
            <person name="Riley R."/>
            <person name="Labutti K."/>
            <person name="Andreopoulos B."/>
            <person name="Lipzen A."/>
            <person name="Chen C."/>
            <person name="Yanf M."/>
            <person name="Daum C."/>
            <person name="Ng V."/>
            <person name="Clum A."/>
            <person name="Ohm R."/>
            <person name="Martin F."/>
            <person name="Silar P."/>
            <person name="Natvig D."/>
            <person name="Lalanne C."/>
            <person name="Gautier V."/>
            <person name="Ament-Velasquez S.L."/>
            <person name="Kruys A."/>
            <person name="Hutchinson M.I."/>
            <person name="Powell A.J."/>
            <person name="Barry K."/>
            <person name="Miller A.N."/>
            <person name="Grigoriev I.V."/>
            <person name="Debuchy R."/>
            <person name="Gladieux P."/>
            <person name="Thoren M.H."/>
            <person name="Johannesson H."/>
        </authorList>
    </citation>
    <scope>NUCLEOTIDE SEQUENCE</scope>
    <source>
        <strain evidence="2">CBS 508.74</strain>
    </source>
</reference>
<feature type="chain" id="PRO_5043045180" description="Secreted protein" evidence="1">
    <location>
        <begin position="23"/>
        <end position="76"/>
    </location>
</feature>
<reference evidence="2" key="1">
    <citation type="journal article" date="2023" name="Mol. Phylogenet. Evol.">
        <title>Genome-scale phylogeny and comparative genomics of the fungal order Sordariales.</title>
        <authorList>
            <person name="Hensen N."/>
            <person name="Bonometti L."/>
            <person name="Westerberg I."/>
            <person name="Brannstrom I.O."/>
            <person name="Guillou S."/>
            <person name="Cros-Aarteil S."/>
            <person name="Calhoun S."/>
            <person name="Haridas S."/>
            <person name="Kuo A."/>
            <person name="Mondo S."/>
            <person name="Pangilinan J."/>
            <person name="Riley R."/>
            <person name="LaButti K."/>
            <person name="Andreopoulos B."/>
            <person name="Lipzen A."/>
            <person name="Chen C."/>
            <person name="Yan M."/>
            <person name="Daum C."/>
            <person name="Ng V."/>
            <person name="Clum A."/>
            <person name="Steindorff A."/>
            <person name="Ohm R.A."/>
            <person name="Martin F."/>
            <person name="Silar P."/>
            <person name="Natvig D.O."/>
            <person name="Lalanne C."/>
            <person name="Gautier V."/>
            <person name="Ament-Velasquez S.L."/>
            <person name="Kruys A."/>
            <person name="Hutchinson M.I."/>
            <person name="Powell A.J."/>
            <person name="Barry K."/>
            <person name="Miller A.N."/>
            <person name="Grigoriev I.V."/>
            <person name="Debuchy R."/>
            <person name="Gladieux P."/>
            <person name="Hiltunen Thoren M."/>
            <person name="Johannesson H."/>
        </authorList>
    </citation>
    <scope>NUCLEOTIDE SEQUENCE</scope>
    <source>
        <strain evidence="2">CBS 508.74</strain>
    </source>
</reference>
<name>A0AAN6TH24_9PEZI</name>
<evidence type="ECO:0008006" key="4">
    <source>
        <dbReference type="Google" id="ProtNLM"/>
    </source>
</evidence>
<dbReference type="GeneID" id="89934310"/>
<dbReference type="RefSeq" id="XP_064671881.1">
    <property type="nucleotide sequence ID" value="XM_064810185.1"/>
</dbReference>